<feature type="compositionally biased region" description="Low complexity" evidence="2">
    <location>
        <begin position="798"/>
        <end position="810"/>
    </location>
</feature>
<name>A0ABD3WNN2_SINWO</name>
<dbReference type="EMBL" id="JBJQND010000006">
    <property type="protein sequence ID" value="KAL3874343.1"/>
    <property type="molecule type" value="Genomic_DNA"/>
</dbReference>
<evidence type="ECO:0000313" key="4">
    <source>
        <dbReference type="Proteomes" id="UP001634394"/>
    </source>
</evidence>
<proteinExistence type="predicted"/>
<feature type="coiled-coil region" evidence="1">
    <location>
        <begin position="466"/>
        <end position="567"/>
    </location>
</feature>
<feature type="compositionally biased region" description="Low complexity" evidence="2">
    <location>
        <begin position="763"/>
        <end position="772"/>
    </location>
</feature>
<dbReference type="Proteomes" id="UP001634394">
    <property type="component" value="Unassembled WGS sequence"/>
</dbReference>
<keyword evidence="1" id="KW-0175">Coiled coil</keyword>
<organism evidence="3 4">
    <name type="scientific">Sinanodonta woodiana</name>
    <name type="common">Chinese pond mussel</name>
    <name type="synonym">Anodonta woodiana</name>
    <dbReference type="NCBI Taxonomy" id="1069815"/>
    <lineage>
        <taxon>Eukaryota</taxon>
        <taxon>Metazoa</taxon>
        <taxon>Spiralia</taxon>
        <taxon>Lophotrochozoa</taxon>
        <taxon>Mollusca</taxon>
        <taxon>Bivalvia</taxon>
        <taxon>Autobranchia</taxon>
        <taxon>Heteroconchia</taxon>
        <taxon>Palaeoheterodonta</taxon>
        <taxon>Unionida</taxon>
        <taxon>Unionoidea</taxon>
        <taxon>Unionidae</taxon>
        <taxon>Unioninae</taxon>
        <taxon>Sinanodonta</taxon>
    </lineage>
</organism>
<feature type="coiled-coil region" evidence="1">
    <location>
        <begin position="39"/>
        <end position="215"/>
    </location>
</feature>
<keyword evidence="4" id="KW-1185">Reference proteome</keyword>
<feature type="coiled-coil region" evidence="1">
    <location>
        <begin position="621"/>
        <end position="665"/>
    </location>
</feature>
<dbReference type="InterPro" id="IPR038834">
    <property type="entry name" value="CCDC175"/>
</dbReference>
<gene>
    <name evidence="3" type="ORF">ACJMK2_037371</name>
</gene>
<evidence type="ECO:0000256" key="1">
    <source>
        <dbReference type="SAM" id="Coils"/>
    </source>
</evidence>
<reference evidence="3 4" key="1">
    <citation type="submission" date="2024-11" db="EMBL/GenBank/DDBJ databases">
        <title>Chromosome-level genome assembly of the freshwater bivalve Anodonta woodiana.</title>
        <authorList>
            <person name="Chen X."/>
        </authorList>
    </citation>
    <scope>NUCLEOTIDE SEQUENCE [LARGE SCALE GENOMIC DNA]</scope>
    <source>
        <strain evidence="3">MN2024</strain>
        <tissue evidence="3">Gills</tissue>
    </source>
</reference>
<feature type="coiled-coil region" evidence="1">
    <location>
        <begin position="244"/>
        <end position="426"/>
    </location>
</feature>
<accession>A0ABD3WNN2</accession>
<comment type="caution">
    <text evidence="3">The sequence shown here is derived from an EMBL/GenBank/DDBJ whole genome shotgun (WGS) entry which is preliminary data.</text>
</comment>
<dbReference type="PANTHER" id="PTHR35347">
    <property type="entry name" value="COILED-COIL DOMAIN-CONTAINING PROTEIN 175"/>
    <property type="match status" value="1"/>
</dbReference>
<feature type="compositionally biased region" description="Basic and acidic residues" evidence="2">
    <location>
        <begin position="773"/>
        <end position="795"/>
    </location>
</feature>
<sequence length="819" mass="96032">MSAIVEIPSVNSAVQKLQELGDRMRSADFGFHDKDVSNIDSITEALLELEKQRLKIHEELETETIRASIKRHCLQFLPQEVKKEISAAVKSARESNAEALNNLRNQLAQITQNIAYLEKRHKELDEENAILHPERELIREQHEEIISQLNRRMAEKASMQIMLNETRDNVRQTNQDIVDLEDGILQLKEDLIHERTEARQEKKKLKKAKFDTEEKAKVQKEQNIEKKKELDVLHDRKVDSEAKLDMLRKSLRRYETSKAKLEGEERNLNAQIHKQMKHNEELRKKGLSIQNEDMKLQLQFEEDERRLKEKIQQLQQEITNETSRKAELSKDKFALQEELEKRLEIKKADFERVEQANDELQKEKQNLGQKAEEMGRLRAENTDMEEQMERLAESHKVIIAQLNTQIEDYREQLLKERKERMVAQEQKSSLSKELEDFKTDNQNKLQSLNKLVTEGKIEHMELANEGTKLQKELKEDESDIKILEEELENAQKNYQISFTTLQTKVETMEREIIEMEHEIGQKKQDIEIKTPGFEELEKNFEARTAAYEKLKKDIVDLKGKKQTLSDVINKTKSEKERTEGPLVQVKVDLKRKREEAIFQLKRHGNETADIEKEIFVEGCKLKTVMEENQKLRNACIKTEEEINDLKKQMENNEQYKVRLIKTLEEIKDELTKRWNEDVELQETFSERDQLVVTGLGELLDKTEKREAKINQITQKLETELQYLGNFLENLASRRPKDSYLSQCRTPTPSLPPTPDSRERKRSVSTSSRLSRLSQREQLDNQIELKGRKSAAESRSSHPRTSSSTRSVTISEKTEVLGEN</sequence>
<evidence type="ECO:0000313" key="3">
    <source>
        <dbReference type="EMBL" id="KAL3874343.1"/>
    </source>
</evidence>
<dbReference type="PANTHER" id="PTHR35347:SF1">
    <property type="entry name" value="COILED-COIL DOMAIN-CONTAINING PROTEIN 175"/>
    <property type="match status" value="1"/>
</dbReference>
<protein>
    <submittedName>
        <fullName evidence="3">Uncharacterized protein</fullName>
    </submittedName>
</protein>
<feature type="region of interest" description="Disordered" evidence="2">
    <location>
        <begin position="736"/>
        <end position="819"/>
    </location>
</feature>
<evidence type="ECO:0000256" key="2">
    <source>
        <dbReference type="SAM" id="MobiDB-lite"/>
    </source>
</evidence>
<dbReference type="AlphaFoldDB" id="A0ABD3WNN2"/>